<sequence>MTLEIKVERAALFDYRKAKAQAKLRDRGDAEEDGLVWFWVWANEAELQHYCNSLN</sequence>
<evidence type="ECO:0000313" key="1">
    <source>
        <dbReference type="EMBL" id="CZT44242.1"/>
    </source>
</evidence>
<keyword evidence="2" id="KW-1185">Reference proteome</keyword>
<protein>
    <submittedName>
        <fullName evidence="1">Uncharacterized protein</fullName>
    </submittedName>
</protein>
<dbReference type="EMBL" id="FJVC01000163">
    <property type="protein sequence ID" value="CZT44242.1"/>
    <property type="molecule type" value="Genomic_DNA"/>
</dbReference>
<accession>A0A1E1M566</accession>
<dbReference type="AlphaFoldDB" id="A0A1E1M566"/>
<dbReference type="Proteomes" id="UP000177625">
    <property type="component" value="Unassembled WGS sequence"/>
</dbReference>
<evidence type="ECO:0000313" key="2">
    <source>
        <dbReference type="Proteomes" id="UP000177625"/>
    </source>
</evidence>
<reference evidence="2" key="1">
    <citation type="submission" date="2016-03" db="EMBL/GenBank/DDBJ databases">
        <authorList>
            <person name="Guldener U."/>
        </authorList>
    </citation>
    <scope>NUCLEOTIDE SEQUENCE [LARGE SCALE GENOMIC DNA]</scope>
</reference>
<name>A0A1E1M566_RHYSE</name>
<gene>
    <name evidence="1" type="ORF">RSE6_04380</name>
</gene>
<proteinExistence type="predicted"/>
<organism evidence="1 2">
    <name type="scientific">Rhynchosporium secalis</name>
    <name type="common">Barley scald fungus</name>
    <dbReference type="NCBI Taxonomy" id="38038"/>
    <lineage>
        <taxon>Eukaryota</taxon>
        <taxon>Fungi</taxon>
        <taxon>Dikarya</taxon>
        <taxon>Ascomycota</taxon>
        <taxon>Pezizomycotina</taxon>
        <taxon>Leotiomycetes</taxon>
        <taxon>Helotiales</taxon>
        <taxon>Ploettnerulaceae</taxon>
        <taxon>Rhynchosporium</taxon>
    </lineage>
</organism>